<comment type="subcellular location">
    <subcellularLocation>
        <location evidence="1">Nucleus</location>
    </subcellularLocation>
</comment>
<dbReference type="PANTHER" id="PTHR31845:SF17">
    <property type="entry name" value="ZN(II)2CYS6 TRANSCRIPTION FACTOR (EUROFUNG)"/>
    <property type="match status" value="1"/>
</dbReference>
<reference evidence="9 10" key="1">
    <citation type="submission" date="2017-06" db="EMBL/GenBank/DDBJ databases">
        <title>Global population genomics of the pathogenic fungus Cryptococcus neoformans var. grubii.</title>
        <authorList>
            <person name="Cuomo C."/>
            <person name="Litvintseva A."/>
            <person name="Chen Y."/>
            <person name="Young S."/>
            <person name="Zeng Q."/>
            <person name="Chapman S."/>
            <person name="Gujja S."/>
            <person name="Saif S."/>
            <person name="Birren B."/>
        </authorList>
    </citation>
    <scope>NUCLEOTIDE SEQUENCE [LARGE SCALE GENOMIC DNA]</scope>
    <source>
        <strain evidence="9 10">Tu259-1</strain>
    </source>
</reference>
<keyword evidence="5" id="KW-0804">Transcription</keyword>
<dbReference type="SMART" id="SM00066">
    <property type="entry name" value="GAL4"/>
    <property type="match status" value="1"/>
</dbReference>
<dbReference type="Pfam" id="PF04082">
    <property type="entry name" value="Fungal_trans"/>
    <property type="match status" value="1"/>
</dbReference>
<dbReference type="AlphaFoldDB" id="A0A854QQW3"/>
<evidence type="ECO:0000313" key="9">
    <source>
        <dbReference type="EMBL" id="OXG29197.1"/>
    </source>
</evidence>
<dbReference type="InterPro" id="IPR036864">
    <property type="entry name" value="Zn2-C6_fun-type_DNA-bd_sf"/>
</dbReference>
<evidence type="ECO:0000313" key="10">
    <source>
        <dbReference type="Proteomes" id="UP000199727"/>
    </source>
</evidence>
<dbReference type="CDD" id="cd00067">
    <property type="entry name" value="GAL4"/>
    <property type="match status" value="1"/>
</dbReference>
<dbReference type="GO" id="GO:0000976">
    <property type="term" value="F:transcription cis-regulatory region binding"/>
    <property type="evidence" value="ECO:0007669"/>
    <property type="project" value="TreeGrafter"/>
</dbReference>
<evidence type="ECO:0000256" key="4">
    <source>
        <dbReference type="ARBA" id="ARBA00023125"/>
    </source>
</evidence>
<dbReference type="GO" id="GO:0008270">
    <property type="term" value="F:zinc ion binding"/>
    <property type="evidence" value="ECO:0007669"/>
    <property type="project" value="InterPro"/>
</dbReference>
<dbReference type="Pfam" id="PF00172">
    <property type="entry name" value="Zn_clus"/>
    <property type="match status" value="1"/>
</dbReference>
<dbReference type="Gene3D" id="4.10.240.10">
    <property type="entry name" value="Zn(2)-C6 fungal-type DNA-binding domain"/>
    <property type="match status" value="1"/>
</dbReference>
<accession>A0A854QQW3</accession>
<evidence type="ECO:0000259" key="8">
    <source>
        <dbReference type="PROSITE" id="PS50048"/>
    </source>
</evidence>
<keyword evidence="4" id="KW-0238">DNA-binding</keyword>
<evidence type="ECO:0000256" key="2">
    <source>
        <dbReference type="ARBA" id="ARBA00022723"/>
    </source>
</evidence>
<dbReference type="InterPro" id="IPR001138">
    <property type="entry name" value="Zn2Cys6_DnaBD"/>
</dbReference>
<dbReference type="PANTHER" id="PTHR31845">
    <property type="entry name" value="FINGER DOMAIN PROTEIN, PUTATIVE-RELATED"/>
    <property type="match status" value="1"/>
</dbReference>
<evidence type="ECO:0000256" key="1">
    <source>
        <dbReference type="ARBA" id="ARBA00004123"/>
    </source>
</evidence>
<gene>
    <name evidence="9" type="ORF">C361_00854</name>
</gene>
<organism evidence="9 10">
    <name type="scientific">Cryptococcus neoformans Tu259-1</name>
    <dbReference type="NCBI Taxonomy" id="1230072"/>
    <lineage>
        <taxon>Eukaryota</taxon>
        <taxon>Fungi</taxon>
        <taxon>Dikarya</taxon>
        <taxon>Basidiomycota</taxon>
        <taxon>Agaricomycotina</taxon>
        <taxon>Tremellomycetes</taxon>
        <taxon>Tremellales</taxon>
        <taxon>Cryptococcaceae</taxon>
        <taxon>Cryptococcus</taxon>
        <taxon>Cryptococcus neoformans species complex</taxon>
    </lineage>
</organism>
<evidence type="ECO:0000256" key="6">
    <source>
        <dbReference type="ARBA" id="ARBA00023242"/>
    </source>
</evidence>
<feature type="domain" description="Zn(2)-C6 fungal-type" evidence="8">
    <location>
        <begin position="98"/>
        <end position="130"/>
    </location>
</feature>
<dbReference type="InterPro" id="IPR007219">
    <property type="entry name" value="XnlR_reg_dom"/>
</dbReference>
<feature type="region of interest" description="Disordered" evidence="7">
    <location>
        <begin position="137"/>
        <end position="161"/>
    </location>
</feature>
<dbReference type="InterPro" id="IPR051089">
    <property type="entry name" value="prtT"/>
</dbReference>
<dbReference type="CDD" id="cd12148">
    <property type="entry name" value="fungal_TF_MHR"/>
    <property type="match status" value="1"/>
</dbReference>
<dbReference type="SUPFAM" id="SSF57701">
    <property type="entry name" value="Zn2/Cys6 DNA-binding domain"/>
    <property type="match status" value="1"/>
</dbReference>
<keyword evidence="6" id="KW-0539">Nucleus</keyword>
<keyword evidence="3" id="KW-0805">Transcription regulation</keyword>
<protein>
    <recommendedName>
        <fullName evidence="8">Zn(2)-C6 fungal-type domain-containing protein</fullName>
    </recommendedName>
</protein>
<proteinExistence type="predicted"/>
<dbReference type="Proteomes" id="UP000199727">
    <property type="component" value="Unassembled WGS sequence"/>
</dbReference>
<evidence type="ECO:0000256" key="5">
    <source>
        <dbReference type="ARBA" id="ARBA00023163"/>
    </source>
</evidence>
<dbReference type="OrthoDB" id="3163292at2759"/>
<dbReference type="GO" id="GO:0000981">
    <property type="term" value="F:DNA-binding transcription factor activity, RNA polymerase II-specific"/>
    <property type="evidence" value="ECO:0007669"/>
    <property type="project" value="InterPro"/>
</dbReference>
<sequence length="812" mass="91095">MAEGSGSIFSHSRDVDVDARVGTQRNTIFFVIIRRRCPFLYPPYHETIRSDRDQFYTAYPISYIHYFFERIMDVDDTPSPPQPIAGPSASKKTPAKVSCLQCRAAKRKCNTPDANTTCRRCQGHGLVCQYTKHRRGRKKKIVEGNQSEPRPSSLPHDPVPRSMSSMADIPNTNIIDTEGGGLFVTVPPQAQPSSIPPISQNAHHASVVNDVPLVSANESTSFLSHQADATSTHKKLPHEEIALTGRRANTIGRFGIHYSHVIPNEGDSSPFVGQPAPSSNVLTQDQDIIIQRLRPDCPDPVRAGLLTDQDAFEMFEFYFRHLNATVAILDPVIHNPTYCRHHSPLLFTAVLTVTARIIRPKAYAACLLLSNRFVGQAVEFGLCSIEIVQALNLLTHWKKPDDETSFRRVGYAIRLAQELRLDTRSPRPLPKTERQAREILNRERAWFNLIVADYHLAIHHSLPRMIKEDVDDPADWVLEHSHLPTPGESSLGPLVTFSRMCRLYADSLGAMNGDSSNMRMLSWIELEWKRWRNRWLEDNERYNFVQSQISTFRLCDSYFRFHICEYRLLFTARYEAPGQVLDTSQPSPLSIAFSECVDAALGVAMVVQNDFVPYGYLPYCFNLTWVAMAVNAIWLIKNIAPMTSADRARVIRTLSDLQFSIEEASCSSDDMAAYTHRLLKHLLSGVSPEWQLASFMTEPYPHTSIDATSTSQHTQQKIVSNPGSAVAADQTTPQNWAPSSAQEMIQGYLWSQPNGYVPPPAGAGPMSATSLEGAQEIGTVTGIQPNKEYNDIFPADDDDFWKHLFPLGSIGN</sequence>
<dbReference type="PROSITE" id="PS50048">
    <property type="entry name" value="ZN2_CY6_FUNGAL_2"/>
    <property type="match status" value="1"/>
</dbReference>
<keyword evidence="2" id="KW-0479">Metal-binding</keyword>
<dbReference type="PROSITE" id="PS00463">
    <property type="entry name" value="ZN2_CY6_FUNGAL_1"/>
    <property type="match status" value="1"/>
</dbReference>
<dbReference type="GO" id="GO:0005634">
    <property type="term" value="C:nucleus"/>
    <property type="evidence" value="ECO:0007669"/>
    <property type="project" value="UniProtKB-SubCell"/>
</dbReference>
<evidence type="ECO:0000256" key="7">
    <source>
        <dbReference type="SAM" id="MobiDB-lite"/>
    </source>
</evidence>
<name>A0A854QQW3_CRYNE</name>
<comment type="caution">
    <text evidence="9">The sequence shown here is derived from an EMBL/GenBank/DDBJ whole genome shotgun (WGS) entry which is preliminary data.</text>
</comment>
<dbReference type="EMBL" id="AMKT01000010">
    <property type="protein sequence ID" value="OXG29197.1"/>
    <property type="molecule type" value="Genomic_DNA"/>
</dbReference>
<evidence type="ECO:0000256" key="3">
    <source>
        <dbReference type="ARBA" id="ARBA00023015"/>
    </source>
</evidence>